<evidence type="ECO:0000259" key="5">
    <source>
        <dbReference type="Pfam" id="PF07731"/>
    </source>
</evidence>
<feature type="transmembrane region" description="Helical" evidence="4">
    <location>
        <begin position="45"/>
        <end position="66"/>
    </location>
</feature>
<feature type="domain" description="Plastocyanin-like" evidence="5">
    <location>
        <begin position="548"/>
        <end position="652"/>
    </location>
</feature>
<proteinExistence type="predicted"/>
<dbReference type="AlphaFoldDB" id="A0A428YZN4"/>
<feature type="transmembrane region" description="Helical" evidence="4">
    <location>
        <begin position="12"/>
        <end position="33"/>
    </location>
</feature>
<keyword evidence="4" id="KW-1133">Transmembrane helix</keyword>
<dbReference type="InterPro" id="IPR002355">
    <property type="entry name" value="Cu_oxidase_Cu_BS"/>
</dbReference>
<feature type="domain" description="Plastocyanin-like" evidence="6">
    <location>
        <begin position="256"/>
        <end position="369"/>
    </location>
</feature>
<feature type="transmembrane region" description="Helical" evidence="4">
    <location>
        <begin position="78"/>
        <end position="95"/>
    </location>
</feature>
<keyword evidence="2" id="KW-0560">Oxidoreductase</keyword>
<keyword evidence="1" id="KW-0479">Metal-binding</keyword>
<sequence length="671" mass="73472">MFEPLENADTTVAALLFLVYWFIGYRIGQLANLSPLDAQRSARRILAWIRVGFGLFVLRLASIGWLWTYGWDFAENRVWVSLPLVTLPLVAVVIWSMPRLRRIVGGSDVDRLDPKLVVPAQVMAVGGLLTVWVGFVSRPVPPHFDDLLTHGGPLVLVTALLWLRQFRRKAVTRSMRARVLTAVAGFVAIIGLITGSIIYGLSASRLPDHMSMMDHNLVDYGGGLPTSHSARTSVDTLTGPRDLAPDKTFTVTAEAAKIQLSSGRTLDGWTYNGGTPGPEIRVKEGDLVEIKLINKLPDVNVTLHWHGLDVPNAEDGVAGLTQDAVPNGGSHTYRFRAEQVGSFWYHTHQASSEAVVKGLFGSLIVEPRDKPAVEDIAVMSHVWHVGDEQVSAFGTKDTLERKRIKPGTPVLIRLTNTGVNPADDIISTQFVLSGTPFRVTAIDGTPVNGPTELHDTLMELANGGRYDLSFTMPDGPVRLADLNAPDAGLLLEPNDGGPVPALPEEPPAFDPLSYGTPTTTKINAGTNFDRRFKLIMDDGLNFHDGVFGLLPMINGTQFPDTPTLMVRENEVIQTTLINRSHEVHPMHLHGHHALVLSRNGVPSTGSPWWTDTLDVRPGEIFEIAFVADNPGVWMDHCHNLEHARNGMVMHLAYEGVTSPYHVGHKSGNQPE</sequence>
<feature type="transmembrane region" description="Helical" evidence="4">
    <location>
        <begin position="179"/>
        <end position="201"/>
    </location>
</feature>
<dbReference type="CDD" id="cd04202">
    <property type="entry name" value="CuRO_D2_2dMcoN_like"/>
    <property type="match status" value="1"/>
</dbReference>
<keyword evidence="3" id="KW-0186">Copper</keyword>
<evidence type="ECO:0000259" key="6">
    <source>
        <dbReference type="Pfam" id="PF07732"/>
    </source>
</evidence>
<feature type="transmembrane region" description="Helical" evidence="4">
    <location>
        <begin position="116"/>
        <end position="135"/>
    </location>
</feature>
<dbReference type="Pfam" id="PF07732">
    <property type="entry name" value="Cu-oxidase_3"/>
    <property type="match status" value="1"/>
</dbReference>
<dbReference type="OrthoDB" id="345021at2"/>
<keyword evidence="4" id="KW-0472">Membrane</keyword>
<protein>
    <submittedName>
        <fullName evidence="7">Copper oxidase</fullName>
    </submittedName>
</protein>
<evidence type="ECO:0000256" key="4">
    <source>
        <dbReference type="SAM" id="Phobius"/>
    </source>
</evidence>
<dbReference type="InterPro" id="IPR011707">
    <property type="entry name" value="Cu-oxidase-like_N"/>
</dbReference>
<dbReference type="Gene3D" id="2.60.40.420">
    <property type="entry name" value="Cupredoxins - blue copper proteins"/>
    <property type="match status" value="3"/>
</dbReference>
<dbReference type="PANTHER" id="PTHR11709:SF394">
    <property type="entry name" value="FI03373P-RELATED"/>
    <property type="match status" value="1"/>
</dbReference>
<evidence type="ECO:0000256" key="1">
    <source>
        <dbReference type="ARBA" id="ARBA00022723"/>
    </source>
</evidence>
<dbReference type="EMBL" id="QHKI01000043">
    <property type="protein sequence ID" value="RSM76777.1"/>
    <property type="molecule type" value="Genomic_DNA"/>
</dbReference>
<dbReference type="Proteomes" id="UP000287547">
    <property type="component" value="Unassembled WGS sequence"/>
</dbReference>
<evidence type="ECO:0000313" key="7">
    <source>
        <dbReference type="EMBL" id="RSM76777.1"/>
    </source>
</evidence>
<dbReference type="InterPro" id="IPR045087">
    <property type="entry name" value="Cu-oxidase_fam"/>
</dbReference>
<dbReference type="RefSeq" id="WP_051793087.1">
    <property type="nucleotide sequence ID" value="NZ_QHKI01000043.1"/>
</dbReference>
<dbReference type="PROSITE" id="PS00080">
    <property type="entry name" value="MULTICOPPER_OXIDASE2"/>
    <property type="match status" value="1"/>
</dbReference>
<keyword evidence="4" id="KW-0812">Transmembrane</keyword>
<evidence type="ECO:0000313" key="8">
    <source>
        <dbReference type="Proteomes" id="UP000287547"/>
    </source>
</evidence>
<gene>
    <name evidence="7" type="ORF">DMH04_36310</name>
</gene>
<dbReference type="InterPro" id="IPR011706">
    <property type="entry name" value="Cu-oxidase_C"/>
</dbReference>
<dbReference type="GO" id="GO:0005507">
    <property type="term" value="F:copper ion binding"/>
    <property type="evidence" value="ECO:0007669"/>
    <property type="project" value="InterPro"/>
</dbReference>
<evidence type="ECO:0000256" key="2">
    <source>
        <dbReference type="ARBA" id="ARBA00023002"/>
    </source>
</evidence>
<feature type="transmembrane region" description="Helical" evidence="4">
    <location>
        <begin position="147"/>
        <end position="167"/>
    </location>
</feature>
<comment type="caution">
    <text evidence="7">The sequence shown here is derived from an EMBL/GenBank/DDBJ whole genome shotgun (WGS) entry which is preliminary data.</text>
</comment>
<dbReference type="SUPFAM" id="SSF49503">
    <property type="entry name" value="Cupredoxins"/>
    <property type="match status" value="3"/>
</dbReference>
<name>A0A428YZN4_KIBAR</name>
<dbReference type="GO" id="GO:0016491">
    <property type="term" value="F:oxidoreductase activity"/>
    <property type="evidence" value="ECO:0007669"/>
    <property type="project" value="UniProtKB-KW"/>
</dbReference>
<reference evidence="7 8" key="1">
    <citation type="submission" date="2018-05" db="EMBL/GenBank/DDBJ databases">
        <title>Evolution of GPA BGCs.</title>
        <authorList>
            <person name="Waglechner N."/>
            <person name="Wright G.D."/>
        </authorList>
    </citation>
    <scope>NUCLEOTIDE SEQUENCE [LARGE SCALE GENOMIC DNA]</scope>
    <source>
        <strain evidence="7 8">A82846</strain>
    </source>
</reference>
<organism evidence="7 8">
    <name type="scientific">Kibdelosporangium aridum</name>
    <dbReference type="NCBI Taxonomy" id="2030"/>
    <lineage>
        <taxon>Bacteria</taxon>
        <taxon>Bacillati</taxon>
        <taxon>Actinomycetota</taxon>
        <taxon>Actinomycetes</taxon>
        <taxon>Pseudonocardiales</taxon>
        <taxon>Pseudonocardiaceae</taxon>
        <taxon>Kibdelosporangium</taxon>
    </lineage>
</organism>
<dbReference type="PANTHER" id="PTHR11709">
    <property type="entry name" value="MULTI-COPPER OXIDASE"/>
    <property type="match status" value="1"/>
</dbReference>
<dbReference type="InterPro" id="IPR008972">
    <property type="entry name" value="Cupredoxin"/>
</dbReference>
<dbReference type="Pfam" id="PF07731">
    <property type="entry name" value="Cu-oxidase_2"/>
    <property type="match status" value="1"/>
</dbReference>
<accession>A0A428YZN4</accession>
<evidence type="ECO:0000256" key="3">
    <source>
        <dbReference type="ARBA" id="ARBA00023008"/>
    </source>
</evidence>